<dbReference type="EMBL" id="LT598653">
    <property type="protein sequence ID" value="SBV32426.1"/>
    <property type="molecule type" value="Genomic_DNA"/>
</dbReference>
<reference evidence="1" key="1">
    <citation type="submission" date="2016-03" db="EMBL/GenBank/DDBJ databases">
        <authorList>
            <person name="Ploux O."/>
        </authorList>
    </citation>
    <scope>NUCLEOTIDE SEQUENCE</scope>
    <source>
        <strain evidence="1">UC10</strain>
    </source>
</reference>
<dbReference type="KEGG" id="sphu:SPPYR_1306"/>
<proteinExistence type="predicted"/>
<accession>A0A1Y5PUR3</accession>
<organism evidence="1">
    <name type="scientific">uncultured Sphingopyxis sp</name>
    <dbReference type="NCBI Taxonomy" id="310581"/>
    <lineage>
        <taxon>Bacteria</taxon>
        <taxon>Pseudomonadati</taxon>
        <taxon>Pseudomonadota</taxon>
        <taxon>Alphaproteobacteria</taxon>
        <taxon>Sphingomonadales</taxon>
        <taxon>Sphingomonadaceae</taxon>
        <taxon>Sphingopyxis</taxon>
        <taxon>environmental samples</taxon>
    </lineage>
</organism>
<dbReference type="AlphaFoldDB" id="A0A1Y5PUR3"/>
<name>A0A1Y5PUR3_9SPHN</name>
<sequence length="43" mass="4474">MVTYMQIANVACDGNLMPPQGVASSLLTLPALPVLLPADTLFS</sequence>
<evidence type="ECO:0000313" key="1">
    <source>
        <dbReference type="EMBL" id="SBV32426.1"/>
    </source>
</evidence>
<gene>
    <name evidence="1" type="ORF">SPPYR_1306</name>
</gene>
<protein>
    <submittedName>
        <fullName evidence="1">Uncharacterized protein</fullName>
    </submittedName>
</protein>